<dbReference type="AlphaFoldDB" id="A0A9P5PC38"/>
<dbReference type="OrthoDB" id="2751465at2759"/>
<sequence length="329" mass="36078">MFAITAIFIGTFLEVVVYSVYVATFVRHVRILVLRRKLPPKVFIFLSTASLLLFVVATVTMVADLIFATNIFKNPTETIDFSGYAKKRNIKIICCSLATVVSDTVLLYRSYILYDSRLRVVALPLLVFVVQCGTGIWSLISLPQENNIDPWSDRSQKLTIGQVIFGFISGAEHEDLLEESKGLIIVCMWRSHRRLLAAGIPNVQSLSAYVRVGALMINSAAINIVWWISVFVTSTISSLLYEVCAAPFACVTALIFSAIIVSASRPPSSESFRVTPVSFPSRAFPQGSMPSMDLVSANDILETSSAQLAGSSPLVDRSNYDGASPEETV</sequence>
<gene>
    <name evidence="3" type="ORF">BDP27DRAFT_1431276</name>
</gene>
<feature type="region of interest" description="Disordered" evidence="1">
    <location>
        <begin position="308"/>
        <end position="329"/>
    </location>
</feature>
<feature type="transmembrane region" description="Helical" evidence="2">
    <location>
        <begin position="120"/>
        <end position="140"/>
    </location>
</feature>
<name>A0A9P5PC38_9AGAR</name>
<feature type="transmembrane region" description="Helical" evidence="2">
    <location>
        <begin position="42"/>
        <end position="69"/>
    </location>
</feature>
<organism evidence="3 4">
    <name type="scientific">Rhodocollybia butyracea</name>
    <dbReference type="NCBI Taxonomy" id="206335"/>
    <lineage>
        <taxon>Eukaryota</taxon>
        <taxon>Fungi</taxon>
        <taxon>Dikarya</taxon>
        <taxon>Basidiomycota</taxon>
        <taxon>Agaricomycotina</taxon>
        <taxon>Agaricomycetes</taxon>
        <taxon>Agaricomycetidae</taxon>
        <taxon>Agaricales</taxon>
        <taxon>Marasmiineae</taxon>
        <taxon>Omphalotaceae</taxon>
        <taxon>Rhodocollybia</taxon>
    </lineage>
</organism>
<keyword evidence="2" id="KW-0812">Transmembrane</keyword>
<evidence type="ECO:0000256" key="2">
    <source>
        <dbReference type="SAM" id="Phobius"/>
    </source>
</evidence>
<dbReference type="EMBL" id="JADNRY010000297">
    <property type="protein sequence ID" value="KAF9059495.1"/>
    <property type="molecule type" value="Genomic_DNA"/>
</dbReference>
<keyword evidence="2" id="KW-0472">Membrane</keyword>
<protein>
    <submittedName>
        <fullName evidence="3">Uncharacterized protein</fullName>
    </submittedName>
</protein>
<comment type="caution">
    <text evidence="3">The sequence shown here is derived from an EMBL/GenBank/DDBJ whole genome shotgun (WGS) entry which is preliminary data.</text>
</comment>
<feature type="transmembrane region" description="Helical" evidence="2">
    <location>
        <begin position="208"/>
        <end position="232"/>
    </location>
</feature>
<feature type="transmembrane region" description="Helical" evidence="2">
    <location>
        <begin position="239"/>
        <end position="261"/>
    </location>
</feature>
<proteinExistence type="predicted"/>
<evidence type="ECO:0000313" key="4">
    <source>
        <dbReference type="Proteomes" id="UP000772434"/>
    </source>
</evidence>
<dbReference type="Proteomes" id="UP000772434">
    <property type="component" value="Unassembled WGS sequence"/>
</dbReference>
<feature type="transmembrane region" description="Helical" evidence="2">
    <location>
        <begin position="6"/>
        <end position="26"/>
    </location>
</feature>
<keyword evidence="4" id="KW-1185">Reference proteome</keyword>
<keyword evidence="2" id="KW-1133">Transmembrane helix</keyword>
<accession>A0A9P5PC38</accession>
<evidence type="ECO:0000256" key="1">
    <source>
        <dbReference type="SAM" id="MobiDB-lite"/>
    </source>
</evidence>
<evidence type="ECO:0000313" key="3">
    <source>
        <dbReference type="EMBL" id="KAF9059495.1"/>
    </source>
</evidence>
<reference evidence="3" key="1">
    <citation type="submission" date="2020-11" db="EMBL/GenBank/DDBJ databases">
        <authorList>
            <consortium name="DOE Joint Genome Institute"/>
            <person name="Ahrendt S."/>
            <person name="Riley R."/>
            <person name="Andreopoulos W."/>
            <person name="Labutti K."/>
            <person name="Pangilinan J."/>
            <person name="Ruiz-Duenas F.J."/>
            <person name="Barrasa J.M."/>
            <person name="Sanchez-Garcia M."/>
            <person name="Camarero S."/>
            <person name="Miyauchi S."/>
            <person name="Serrano A."/>
            <person name="Linde D."/>
            <person name="Babiker R."/>
            <person name="Drula E."/>
            <person name="Ayuso-Fernandez I."/>
            <person name="Pacheco R."/>
            <person name="Padilla G."/>
            <person name="Ferreira P."/>
            <person name="Barriuso J."/>
            <person name="Kellner H."/>
            <person name="Castanera R."/>
            <person name="Alfaro M."/>
            <person name="Ramirez L."/>
            <person name="Pisabarro A.G."/>
            <person name="Kuo A."/>
            <person name="Tritt A."/>
            <person name="Lipzen A."/>
            <person name="He G."/>
            <person name="Yan M."/>
            <person name="Ng V."/>
            <person name="Cullen D."/>
            <person name="Martin F."/>
            <person name="Rosso M.-N."/>
            <person name="Henrissat B."/>
            <person name="Hibbett D."/>
            <person name="Martinez A.T."/>
            <person name="Grigoriev I.V."/>
        </authorList>
    </citation>
    <scope>NUCLEOTIDE SEQUENCE</scope>
    <source>
        <strain evidence="3">AH 40177</strain>
    </source>
</reference>